<gene>
    <name evidence="9" type="ORF">IWQ62_001349</name>
</gene>
<dbReference type="SMART" id="SM00665">
    <property type="entry name" value="B561"/>
    <property type="match status" value="1"/>
</dbReference>
<proteinExistence type="predicted"/>
<reference evidence="9" key="1">
    <citation type="submission" date="2022-07" db="EMBL/GenBank/DDBJ databases">
        <title>Phylogenomic reconstructions and comparative analyses of Kickxellomycotina fungi.</title>
        <authorList>
            <person name="Reynolds N.K."/>
            <person name="Stajich J.E."/>
            <person name="Barry K."/>
            <person name="Grigoriev I.V."/>
            <person name="Crous P."/>
            <person name="Smith M.E."/>
        </authorList>
    </citation>
    <scope>NUCLEOTIDE SEQUENCE</scope>
    <source>
        <strain evidence="9">RSA 1196</strain>
    </source>
</reference>
<feature type="transmembrane region" description="Helical" evidence="7">
    <location>
        <begin position="306"/>
        <end position="330"/>
    </location>
</feature>
<dbReference type="CDD" id="cd08760">
    <property type="entry name" value="Cyt_b561_FRRS1_like"/>
    <property type="match status" value="1"/>
</dbReference>
<keyword evidence="2" id="KW-0813">Transport</keyword>
<evidence type="ECO:0000256" key="5">
    <source>
        <dbReference type="ARBA" id="ARBA00022989"/>
    </source>
</evidence>
<dbReference type="PANTHER" id="PTHR31685:SF2">
    <property type="entry name" value="PROTEIN YTP1"/>
    <property type="match status" value="1"/>
</dbReference>
<evidence type="ECO:0000256" key="6">
    <source>
        <dbReference type="ARBA" id="ARBA00023136"/>
    </source>
</evidence>
<protein>
    <recommendedName>
        <fullName evidence="8">Cytochrome b561 domain-containing protein</fullName>
    </recommendedName>
</protein>
<evidence type="ECO:0000256" key="3">
    <source>
        <dbReference type="ARBA" id="ARBA00022692"/>
    </source>
</evidence>
<feature type="domain" description="Cytochrome b561" evidence="8">
    <location>
        <begin position="47"/>
        <end position="166"/>
    </location>
</feature>
<dbReference type="Gene3D" id="1.20.120.1770">
    <property type="match status" value="1"/>
</dbReference>
<dbReference type="EMBL" id="JANBPY010000208">
    <property type="protein sequence ID" value="KAJ1968262.1"/>
    <property type="molecule type" value="Genomic_DNA"/>
</dbReference>
<feature type="transmembrane region" description="Helical" evidence="7">
    <location>
        <begin position="254"/>
        <end position="270"/>
    </location>
</feature>
<evidence type="ECO:0000256" key="7">
    <source>
        <dbReference type="SAM" id="Phobius"/>
    </source>
</evidence>
<dbReference type="InterPro" id="IPR006593">
    <property type="entry name" value="Cyt_b561/ferric_Rdtase_TM"/>
</dbReference>
<feature type="transmembrane region" description="Helical" evidence="7">
    <location>
        <begin position="107"/>
        <end position="128"/>
    </location>
</feature>
<dbReference type="AlphaFoldDB" id="A0A9W8ASM1"/>
<dbReference type="Pfam" id="PF10355">
    <property type="entry name" value="Ytp1"/>
    <property type="match status" value="1"/>
</dbReference>
<evidence type="ECO:0000256" key="1">
    <source>
        <dbReference type="ARBA" id="ARBA00004370"/>
    </source>
</evidence>
<feature type="transmembrane region" description="Helical" evidence="7">
    <location>
        <begin position="45"/>
        <end position="68"/>
    </location>
</feature>
<feature type="transmembrane region" description="Helical" evidence="7">
    <location>
        <begin position="7"/>
        <end position="25"/>
    </location>
</feature>
<dbReference type="GO" id="GO:0016020">
    <property type="term" value="C:membrane"/>
    <property type="evidence" value="ECO:0007669"/>
    <property type="project" value="UniProtKB-SubCell"/>
</dbReference>
<feature type="transmembrane region" description="Helical" evidence="7">
    <location>
        <begin position="75"/>
        <end position="95"/>
    </location>
</feature>
<evidence type="ECO:0000256" key="2">
    <source>
        <dbReference type="ARBA" id="ARBA00022448"/>
    </source>
</evidence>
<dbReference type="PANTHER" id="PTHR31685">
    <property type="entry name" value="INTEGRAL MEMBRANE PROTEIN (AFU_ORTHOLOGUE AFUA_6G12730)-RELATED"/>
    <property type="match status" value="1"/>
</dbReference>
<keyword evidence="3 7" id="KW-0812">Transmembrane</keyword>
<feature type="transmembrane region" description="Helical" evidence="7">
    <location>
        <begin position="182"/>
        <end position="206"/>
    </location>
</feature>
<name>A0A9W8ASM1_9FUNG</name>
<dbReference type="Pfam" id="PF10348">
    <property type="entry name" value="DUF2427"/>
    <property type="match status" value="1"/>
</dbReference>
<keyword evidence="10" id="KW-1185">Reference proteome</keyword>
<keyword evidence="6 7" id="KW-0472">Membrane</keyword>
<evidence type="ECO:0000313" key="10">
    <source>
        <dbReference type="Proteomes" id="UP001150925"/>
    </source>
</evidence>
<feature type="transmembrane region" description="Helical" evidence="7">
    <location>
        <begin position="149"/>
        <end position="170"/>
    </location>
</feature>
<dbReference type="InterPro" id="IPR018825">
    <property type="entry name" value="DUF2427"/>
</dbReference>
<feature type="transmembrane region" description="Helical" evidence="7">
    <location>
        <begin position="381"/>
        <end position="401"/>
    </location>
</feature>
<evidence type="ECO:0000259" key="8">
    <source>
        <dbReference type="SMART" id="SM00665"/>
    </source>
</evidence>
<dbReference type="OrthoDB" id="4137487at2759"/>
<accession>A0A9W8ASM1</accession>
<keyword evidence="5 7" id="KW-1133">Transmembrane helix</keyword>
<feature type="transmembrane region" description="Helical" evidence="7">
    <location>
        <begin position="277"/>
        <end position="294"/>
    </location>
</feature>
<comment type="caution">
    <text evidence="9">The sequence shown here is derived from an EMBL/GenBank/DDBJ whole genome shotgun (WGS) entry which is preliminary data.</text>
</comment>
<keyword evidence="4" id="KW-0249">Electron transport</keyword>
<dbReference type="Proteomes" id="UP001150925">
    <property type="component" value="Unassembled WGS sequence"/>
</dbReference>
<comment type="subcellular location">
    <subcellularLocation>
        <location evidence="1">Membrane</location>
    </subcellularLocation>
</comment>
<evidence type="ECO:0000313" key="9">
    <source>
        <dbReference type="EMBL" id="KAJ1968262.1"/>
    </source>
</evidence>
<organism evidence="9 10">
    <name type="scientific">Dispira parvispora</name>
    <dbReference type="NCBI Taxonomy" id="1520584"/>
    <lineage>
        <taxon>Eukaryota</taxon>
        <taxon>Fungi</taxon>
        <taxon>Fungi incertae sedis</taxon>
        <taxon>Zoopagomycota</taxon>
        <taxon>Kickxellomycotina</taxon>
        <taxon>Dimargaritomycetes</taxon>
        <taxon>Dimargaritales</taxon>
        <taxon>Dimargaritaceae</taxon>
        <taxon>Dispira</taxon>
    </lineage>
</organism>
<sequence length="508" mass="57693">MRYNPSTPWVWTIVGLWLSSDWLPIVQAHSGHMGVELSHDIDTRLWLHILCMGLAYGVLFPVGAVLGIVRNRFHVPVQALGSCFVVVGYFLGHYHGGRRFGESAHVYFSRIVLLAFFVQIGCGLYLKLHLERFLKRDYLRPIIRLVHRSIGYVTILLAWVQVVLGFIALSGFCYADHFGQCLAHFIMGSSFVWYGVWLLFSLTLAGPWLRSKGRSPEFYDSLVILVWGIFNTFTEHRWDEPWTHKDLQHTAMGILWWSGGILGTFMTWRAPPHSRSMVPALIITFTGLAMAAHHQHTEFSTKVHTYFGGVLCIAGVTRMIELFMVSFYPIEKDADSEAWPHPFRYVPPFFLVLSGTMFMSANEESIQTLIDAGAEPASYCLLIVAVAFMLFFIAYGLMILYRYLAPRYTTDLGYHPVGERDHQAFDQIPIHRVVGGHGNEEAAYGLRPHHTGGEGLMPEAHTQTIFDIASNDSFDDEPHSAVTLREEVELRTVKHSPLNNLDDRMSEK</sequence>
<evidence type="ECO:0000256" key="4">
    <source>
        <dbReference type="ARBA" id="ARBA00022982"/>
    </source>
</evidence>
<dbReference type="InterPro" id="IPR018827">
    <property type="entry name" value="YTP1_C"/>
</dbReference>